<accession>R7G9J0</accession>
<sequence>MALFAIPQFEAFRHHDFFKDKDLRFLSKEKWFQYKTDIQLGWKFTLVITRDDTEYLQKGDVTRNNLFEKIVVKVNHNIDLPQNALVELVNPVCTIYGEFRNNLSITCDDIKVINAQSNTAHTSATRPLLKKEV</sequence>
<organism evidence="1 2">
    <name type="scientific">Amedibacillus dolichus CAG:375</name>
    <dbReference type="NCBI Taxonomy" id="1263076"/>
    <lineage>
        <taxon>Bacteria</taxon>
        <taxon>Bacillati</taxon>
        <taxon>Bacillota</taxon>
        <taxon>Erysipelotrichia</taxon>
        <taxon>Erysipelotrichales</taxon>
        <taxon>Erysipelotrichaceae</taxon>
        <taxon>Amedibacillus</taxon>
    </lineage>
</organism>
<gene>
    <name evidence="1" type="ORF">BN631_00091</name>
</gene>
<dbReference type="EMBL" id="CBIN010000113">
    <property type="protein sequence ID" value="CDE22647.1"/>
    <property type="molecule type" value="Genomic_DNA"/>
</dbReference>
<comment type="caution">
    <text evidence="1">The sequence shown here is derived from an EMBL/GenBank/DDBJ whole genome shotgun (WGS) entry which is preliminary data.</text>
</comment>
<dbReference type="AlphaFoldDB" id="R7G9J0"/>
<protein>
    <submittedName>
        <fullName evidence="1">Uncharacterized protein</fullName>
    </submittedName>
</protein>
<proteinExistence type="predicted"/>
<reference evidence="1" key="1">
    <citation type="submission" date="2012-11" db="EMBL/GenBank/DDBJ databases">
        <title>Dependencies among metagenomic species, viruses, plasmids and units of genetic variation.</title>
        <authorList>
            <person name="Nielsen H.B."/>
            <person name="Almeida M."/>
            <person name="Juncker A.S."/>
            <person name="Rasmussen S."/>
            <person name="Li J."/>
            <person name="Sunagawa S."/>
            <person name="Plichta D."/>
            <person name="Gautier L."/>
            <person name="Le Chatelier E."/>
            <person name="Peletier E."/>
            <person name="Bonde I."/>
            <person name="Nielsen T."/>
            <person name="Manichanh C."/>
            <person name="Arumugam M."/>
            <person name="Batto J."/>
            <person name="Santos M.B.Q.D."/>
            <person name="Blom N."/>
            <person name="Borruel N."/>
            <person name="Burgdorf K.S."/>
            <person name="Boumezbeur F."/>
            <person name="Casellas F."/>
            <person name="Dore J."/>
            <person name="Guarner F."/>
            <person name="Hansen T."/>
            <person name="Hildebrand F."/>
            <person name="Kaas R.S."/>
            <person name="Kennedy S."/>
            <person name="Kristiansen K."/>
            <person name="Kultima J.R."/>
            <person name="Leonard P."/>
            <person name="Levenez F."/>
            <person name="Lund O."/>
            <person name="Moumen B."/>
            <person name="Le Paslier D."/>
            <person name="Pons N."/>
            <person name="Pedersen O."/>
            <person name="Prifti E."/>
            <person name="Qin J."/>
            <person name="Raes J."/>
            <person name="Tap J."/>
            <person name="Tims S."/>
            <person name="Ussery D.W."/>
            <person name="Yamada T."/>
            <person name="MetaHit consortium"/>
            <person name="Renault P."/>
            <person name="Sicheritz-Ponten T."/>
            <person name="Bork P."/>
            <person name="Wang J."/>
            <person name="Brunak S."/>
            <person name="Ehrlich S.D."/>
        </authorList>
    </citation>
    <scope>NUCLEOTIDE SEQUENCE [LARGE SCALE GENOMIC DNA]</scope>
</reference>
<evidence type="ECO:0000313" key="1">
    <source>
        <dbReference type="EMBL" id="CDE22647.1"/>
    </source>
</evidence>
<name>R7G9J0_9FIRM</name>
<evidence type="ECO:0000313" key="2">
    <source>
        <dbReference type="Proteomes" id="UP000018093"/>
    </source>
</evidence>
<dbReference type="Proteomes" id="UP000018093">
    <property type="component" value="Unassembled WGS sequence"/>
</dbReference>
<dbReference type="RefSeq" id="WP_022419693.1">
    <property type="nucleotide sequence ID" value="NZ_FR898512.1"/>
</dbReference>